<dbReference type="GO" id="GO:0030649">
    <property type="term" value="P:aminoglycoside antibiotic catabolic process"/>
    <property type="evidence" value="ECO:0007669"/>
    <property type="project" value="TreeGrafter"/>
</dbReference>
<dbReference type="KEGG" id="vpy:HZI73_18475"/>
<dbReference type="InterPro" id="IPR016181">
    <property type="entry name" value="Acyl_CoA_acyltransferase"/>
</dbReference>
<dbReference type="AlphaFoldDB" id="A0A8J8MLW5"/>
<accession>A0A8J8MLW5</accession>
<evidence type="ECO:0000313" key="2">
    <source>
        <dbReference type="EMBL" id="QUI24155.1"/>
    </source>
</evidence>
<dbReference type="SUPFAM" id="SSF55729">
    <property type="entry name" value="Acyl-CoA N-acyltransferases (Nat)"/>
    <property type="match status" value="1"/>
</dbReference>
<dbReference type="PANTHER" id="PTHR37817">
    <property type="entry name" value="N-ACETYLTRANSFERASE EIS"/>
    <property type="match status" value="1"/>
</dbReference>
<dbReference type="Pfam" id="PF17668">
    <property type="entry name" value="Acetyltransf_17"/>
    <property type="match status" value="1"/>
</dbReference>
<reference evidence="2" key="1">
    <citation type="submission" date="2020-07" db="EMBL/GenBank/DDBJ databases">
        <title>Vallitalea pronyensis genome.</title>
        <authorList>
            <person name="Postec A."/>
        </authorList>
    </citation>
    <scope>NUCLEOTIDE SEQUENCE</scope>
    <source>
        <strain evidence="2">FatNI3</strain>
    </source>
</reference>
<protein>
    <submittedName>
        <fullName evidence="2">GNAT family N-acetyltransferase</fullName>
    </submittedName>
</protein>
<dbReference type="RefSeq" id="WP_212694847.1">
    <property type="nucleotide sequence ID" value="NZ_CP058649.1"/>
</dbReference>
<dbReference type="Proteomes" id="UP000683246">
    <property type="component" value="Chromosome"/>
</dbReference>
<organism evidence="2 3">
    <name type="scientific">Vallitalea pronyensis</name>
    <dbReference type="NCBI Taxonomy" id="1348613"/>
    <lineage>
        <taxon>Bacteria</taxon>
        <taxon>Bacillati</taxon>
        <taxon>Bacillota</taxon>
        <taxon>Clostridia</taxon>
        <taxon>Lachnospirales</taxon>
        <taxon>Vallitaleaceae</taxon>
        <taxon>Vallitalea</taxon>
    </lineage>
</organism>
<evidence type="ECO:0000313" key="3">
    <source>
        <dbReference type="Proteomes" id="UP000683246"/>
    </source>
</evidence>
<dbReference type="EMBL" id="CP058649">
    <property type="protein sequence ID" value="QUI24155.1"/>
    <property type="molecule type" value="Genomic_DNA"/>
</dbReference>
<dbReference type="Gene3D" id="3.40.630.30">
    <property type="match status" value="2"/>
</dbReference>
<dbReference type="PANTHER" id="PTHR37817:SF1">
    <property type="entry name" value="N-ACETYLTRANSFERASE EIS"/>
    <property type="match status" value="1"/>
</dbReference>
<dbReference type="SUPFAM" id="SSF55718">
    <property type="entry name" value="SCP-like"/>
    <property type="match status" value="1"/>
</dbReference>
<dbReference type="InterPro" id="IPR051554">
    <property type="entry name" value="Acetyltransferase_Eis"/>
</dbReference>
<dbReference type="InterPro" id="IPR036527">
    <property type="entry name" value="SCP2_sterol-bd_dom_sf"/>
</dbReference>
<dbReference type="Gene3D" id="3.30.1050.10">
    <property type="entry name" value="SCP2 sterol-binding domain"/>
    <property type="match status" value="1"/>
</dbReference>
<proteinExistence type="predicted"/>
<dbReference type="GO" id="GO:0034069">
    <property type="term" value="F:aminoglycoside N-acetyltransferase activity"/>
    <property type="evidence" value="ECO:0007669"/>
    <property type="project" value="TreeGrafter"/>
</dbReference>
<name>A0A8J8MLW5_9FIRM</name>
<dbReference type="InterPro" id="IPR041380">
    <property type="entry name" value="Acetyltransf_17"/>
</dbReference>
<sequence>MELVRLNIDKKHELLKLWEVAFEEDEIFEDSLCEQFFSQLDLWHYTYGWLHKDKLVSTYMTLDVDVRIRNKVLKAHYIDGIATLPTYRRQGLVHKQMYEDAMRCREHHIPIMLVDPSRDSFYRKFGFEFAMDKYKILLDRDFFQTNALEKTGNVVKGQMDNNELKQAYQFINQWLWQHSRYNEMLWPPCYEDIKYKRDDYKLAVAHNDDGKPIGYIIYAIHNQEIVIESIRYVTLGALYVLKHYMLNIDEEISTYVLNSIPQDFPLDLFLKDIGRPEKRLKPYSCMTRMMRIVDFQVALEALIIQKPEIPICMAIEDTIIKENSGFYTLLPSGRIIRKSCECFVSSTIEDIVPLLSGLKSAETLYYNGKIRVNDVRNVEQNIYKLPRIIKVLDSILPKVTTYNADEYLAP</sequence>
<dbReference type="PROSITE" id="PS51186">
    <property type="entry name" value="GNAT"/>
    <property type="match status" value="1"/>
</dbReference>
<gene>
    <name evidence="2" type="ORF">HZI73_18475</name>
</gene>
<dbReference type="InterPro" id="IPR000182">
    <property type="entry name" value="GNAT_dom"/>
</dbReference>
<dbReference type="Pfam" id="PF13527">
    <property type="entry name" value="Acetyltransf_9"/>
    <property type="match status" value="1"/>
</dbReference>
<feature type="domain" description="N-acetyltransferase" evidence="1">
    <location>
        <begin position="1"/>
        <end position="144"/>
    </location>
</feature>
<evidence type="ECO:0000259" key="1">
    <source>
        <dbReference type="PROSITE" id="PS51186"/>
    </source>
</evidence>
<keyword evidence="3" id="KW-1185">Reference proteome</keyword>